<keyword evidence="2" id="KW-1185">Reference proteome</keyword>
<evidence type="ECO:0000313" key="2">
    <source>
        <dbReference type="Proteomes" id="UP000265520"/>
    </source>
</evidence>
<dbReference type="Proteomes" id="UP000265520">
    <property type="component" value="Unassembled WGS sequence"/>
</dbReference>
<organism evidence="1 2">
    <name type="scientific">Trifolium medium</name>
    <dbReference type="NCBI Taxonomy" id="97028"/>
    <lineage>
        <taxon>Eukaryota</taxon>
        <taxon>Viridiplantae</taxon>
        <taxon>Streptophyta</taxon>
        <taxon>Embryophyta</taxon>
        <taxon>Tracheophyta</taxon>
        <taxon>Spermatophyta</taxon>
        <taxon>Magnoliopsida</taxon>
        <taxon>eudicotyledons</taxon>
        <taxon>Gunneridae</taxon>
        <taxon>Pentapetalae</taxon>
        <taxon>rosids</taxon>
        <taxon>fabids</taxon>
        <taxon>Fabales</taxon>
        <taxon>Fabaceae</taxon>
        <taxon>Papilionoideae</taxon>
        <taxon>50 kb inversion clade</taxon>
        <taxon>NPAAA clade</taxon>
        <taxon>Hologalegina</taxon>
        <taxon>IRL clade</taxon>
        <taxon>Trifolieae</taxon>
        <taxon>Trifolium</taxon>
    </lineage>
</organism>
<protein>
    <recommendedName>
        <fullName evidence="3">Reverse transcriptase domain-containing protein</fullName>
    </recommendedName>
</protein>
<dbReference type="AlphaFoldDB" id="A0A392S2N7"/>
<proteinExistence type="predicted"/>
<name>A0A392S2N7_9FABA</name>
<accession>A0A392S2N7</accession>
<evidence type="ECO:0000313" key="1">
    <source>
        <dbReference type="EMBL" id="MCI42280.1"/>
    </source>
</evidence>
<reference evidence="1 2" key="1">
    <citation type="journal article" date="2018" name="Front. Plant Sci.">
        <title>Red Clover (Trifolium pratense) and Zigzag Clover (T. medium) - A Picture of Genomic Similarities and Differences.</title>
        <authorList>
            <person name="Dluhosova J."/>
            <person name="Istvanek J."/>
            <person name="Nedelnik J."/>
            <person name="Repkova J."/>
        </authorList>
    </citation>
    <scope>NUCLEOTIDE SEQUENCE [LARGE SCALE GENOMIC DNA]</scope>
    <source>
        <strain evidence="2">cv. 10/8</strain>
        <tissue evidence="1">Leaf</tissue>
    </source>
</reference>
<sequence length="91" mass="10169">MAERTLRELPAPDVNYNGLCIEYVDVVVPFELKSGLIHLLPRFSGLAGEDPHKHLKEFQVVCSTPLRPDGITEDHIKLRAFPFSLQGAAKD</sequence>
<dbReference type="EMBL" id="LXQA010302570">
    <property type="protein sequence ID" value="MCI42280.1"/>
    <property type="molecule type" value="Genomic_DNA"/>
</dbReference>
<evidence type="ECO:0008006" key="3">
    <source>
        <dbReference type="Google" id="ProtNLM"/>
    </source>
</evidence>
<feature type="non-terminal residue" evidence="1">
    <location>
        <position position="91"/>
    </location>
</feature>
<comment type="caution">
    <text evidence="1">The sequence shown here is derived from an EMBL/GenBank/DDBJ whole genome shotgun (WGS) entry which is preliminary data.</text>
</comment>